<keyword evidence="11" id="KW-1185">Reference proteome</keyword>
<dbReference type="EMBL" id="BAABFL010000403">
    <property type="protein sequence ID" value="GAA4650532.1"/>
    <property type="molecule type" value="Genomic_DNA"/>
</dbReference>
<keyword evidence="3 7" id="KW-0540">Nuclease</keyword>
<evidence type="ECO:0000256" key="8">
    <source>
        <dbReference type="NCBIfam" id="TIGR00188"/>
    </source>
</evidence>
<dbReference type="InterPro" id="IPR020539">
    <property type="entry name" value="RNase_P_CS"/>
</dbReference>
<keyword evidence="5 7" id="KW-0378">Hydrolase</keyword>
<sequence>MSFSFSRDHRLLNAAEFKQVFDTADIKVSHKHLLILAHRTTRETPRLGLVIAKKNIRHAVNRNRVKRMMRETFRLNQASLEKLDIVVLARKGLDTLSNRQLQNLLEKQWLRIRQRSESRKPSPTRNAPGQVKAPASHG</sequence>
<keyword evidence="2 7" id="KW-0819">tRNA processing</keyword>
<evidence type="ECO:0000313" key="10">
    <source>
        <dbReference type="EMBL" id="GAA4650532.1"/>
    </source>
</evidence>
<protein>
    <recommendedName>
        <fullName evidence="7 8">Ribonuclease P protein component</fullName>
        <shortName evidence="7">RNase P protein</shortName>
        <shortName evidence="7">RNaseP protein</shortName>
        <ecNumber evidence="7 8">3.1.26.5</ecNumber>
    </recommendedName>
    <alternativeName>
        <fullName evidence="7">Protein C5</fullName>
    </alternativeName>
</protein>
<comment type="function">
    <text evidence="1 7">RNaseP catalyzes the removal of the 5'-leader sequence from pre-tRNA to produce the mature 5'-terminus. It can also cleave other RNA substrates such as 4.5S RNA. The protein component plays an auxiliary but essential role in vivo by binding to the 5'-leader sequence and broadening the substrate specificity of the ribozyme.</text>
</comment>
<comment type="catalytic activity">
    <reaction evidence="7">
        <text>Endonucleolytic cleavage of RNA, removing 5'-extranucleotides from tRNA precursor.</text>
        <dbReference type="EC" id="3.1.26.5"/>
    </reaction>
</comment>
<dbReference type="InterPro" id="IPR014721">
    <property type="entry name" value="Ribsml_uS5_D2-typ_fold_subgr"/>
</dbReference>
<comment type="similarity">
    <text evidence="7">Belongs to the RnpA family.</text>
</comment>
<dbReference type="PANTHER" id="PTHR33992:SF1">
    <property type="entry name" value="RIBONUCLEASE P PROTEIN COMPONENT"/>
    <property type="match status" value="1"/>
</dbReference>
<evidence type="ECO:0000256" key="7">
    <source>
        <dbReference type="HAMAP-Rule" id="MF_00227"/>
    </source>
</evidence>
<comment type="caution">
    <text evidence="10">The sequence shown here is derived from an EMBL/GenBank/DDBJ whole genome shotgun (WGS) entry which is preliminary data.</text>
</comment>
<dbReference type="InterPro" id="IPR020568">
    <property type="entry name" value="Ribosomal_Su5_D2-typ_SF"/>
</dbReference>
<gene>
    <name evidence="7 10" type="primary">rnpA</name>
    <name evidence="10" type="ORF">GCM10023116_28150</name>
</gene>
<evidence type="ECO:0000256" key="1">
    <source>
        <dbReference type="ARBA" id="ARBA00002663"/>
    </source>
</evidence>
<evidence type="ECO:0000256" key="9">
    <source>
        <dbReference type="SAM" id="MobiDB-lite"/>
    </source>
</evidence>
<organism evidence="10 11">
    <name type="scientific">Kistimonas scapharcae</name>
    <dbReference type="NCBI Taxonomy" id="1036133"/>
    <lineage>
        <taxon>Bacteria</taxon>
        <taxon>Pseudomonadati</taxon>
        <taxon>Pseudomonadota</taxon>
        <taxon>Gammaproteobacteria</taxon>
        <taxon>Oceanospirillales</taxon>
        <taxon>Endozoicomonadaceae</taxon>
        <taxon>Kistimonas</taxon>
    </lineage>
</organism>
<reference evidence="11" key="1">
    <citation type="journal article" date="2019" name="Int. J. Syst. Evol. Microbiol.">
        <title>The Global Catalogue of Microorganisms (GCM) 10K type strain sequencing project: providing services to taxonomists for standard genome sequencing and annotation.</title>
        <authorList>
            <consortium name="The Broad Institute Genomics Platform"/>
            <consortium name="The Broad Institute Genome Sequencing Center for Infectious Disease"/>
            <person name="Wu L."/>
            <person name="Ma J."/>
        </authorList>
    </citation>
    <scope>NUCLEOTIDE SEQUENCE [LARGE SCALE GENOMIC DNA]</scope>
    <source>
        <strain evidence="11">JCM 17805</strain>
    </source>
</reference>
<accession>A0ABP8V3R0</accession>
<evidence type="ECO:0000256" key="4">
    <source>
        <dbReference type="ARBA" id="ARBA00022759"/>
    </source>
</evidence>
<evidence type="ECO:0000256" key="5">
    <source>
        <dbReference type="ARBA" id="ARBA00022801"/>
    </source>
</evidence>
<dbReference type="Gene3D" id="3.30.230.10">
    <property type="match status" value="1"/>
</dbReference>
<dbReference type="Proteomes" id="UP001500604">
    <property type="component" value="Unassembled WGS sequence"/>
</dbReference>
<feature type="region of interest" description="Disordered" evidence="9">
    <location>
        <begin position="114"/>
        <end position="138"/>
    </location>
</feature>
<dbReference type="NCBIfam" id="TIGR00188">
    <property type="entry name" value="rnpA"/>
    <property type="match status" value="1"/>
</dbReference>
<dbReference type="PROSITE" id="PS00648">
    <property type="entry name" value="RIBONUCLEASE_P"/>
    <property type="match status" value="1"/>
</dbReference>
<proteinExistence type="inferred from homology"/>
<evidence type="ECO:0000256" key="3">
    <source>
        <dbReference type="ARBA" id="ARBA00022722"/>
    </source>
</evidence>
<evidence type="ECO:0000313" key="11">
    <source>
        <dbReference type="Proteomes" id="UP001500604"/>
    </source>
</evidence>
<evidence type="ECO:0000256" key="6">
    <source>
        <dbReference type="ARBA" id="ARBA00022884"/>
    </source>
</evidence>
<dbReference type="InterPro" id="IPR000100">
    <property type="entry name" value="RNase_P"/>
</dbReference>
<dbReference type="EC" id="3.1.26.5" evidence="7 8"/>
<dbReference type="RefSeq" id="WP_345196723.1">
    <property type="nucleotide sequence ID" value="NZ_BAABFL010000403.1"/>
</dbReference>
<dbReference type="HAMAP" id="MF_00227">
    <property type="entry name" value="RNase_P"/>
    <property type="match status" value="1"/>
</dbReference>
<dbReference type="SUPFAM" id="SSF54211">
    <property type="entry name" value="Ribosomal protein S5 domain 2-like"/>
    <property type="match status" value="1"/>
</dbReference>
<comment type="subunit">
    <text evidence="7">Consists of a catalytic RNA component (M1 or rnpB) and a protein subunit.</text>
</comment>
<keyword evidence="6 7" id="KW-0694">RNA-binding</keyword>
<dbReference type="PANTHER" id="PTHR33992">
    <property type="entry name" value="RIBONUCLEASE P PROTEIN COMPONENT"/>
    <property type="match status" value="1"/>
</dbReference>
<name>A0ABP8V3R0_9GAMM</name>
<evidence type="ECO:0000256" key="2">
    <source>
        <dbReference type="ARBA" id="ARBA00022694"/>
    </source>
</evidence>
<keyword evidence="4 7" id="KW-0255">Endonuclease</keyword>
<dbReference type="Pfam" id="PF00825">
    <property type="entry name" value="Ribonuclease_P"/>
    <property type="match status" value="1"/>
</dbReference>